<dbReference type="RefSeq" id="WP_198877937.1">
    <property type="nucleotide sequence ID" value="NZ_JAEKMH010000005.1"/>
</dbReference>
<evidence type="ECO:0000313" key="3">
    <source>
        <dbReference type="EMBL" id="MBJ3786735.1"/>
    </source>
</evidence>
<proteinExistence type="predicted"/>
<accession>A0A934MN01</accession>
<dbReference type="AlphaFoldDB" id="A0A934MN01"/>
<reference evidence="3" key="1">
    <citation type="submission" date="2020-12" db="EMBL/GenBank/DDBJ databases">
        <title>Devosia sp. MSA67 isolated from Mo River.</title>
        <authorList>
            <person name="Ma F."/>
            <person name="Zi Z."/>
        </authorList>
    </citation>
    <scope>NUCLEOTIDE SEQUENCE</scope>
    <source>
        <strain evidence="3">MSA67</strain>
    </source>
</reference>
<sequence>MTPPRTLLRRFLGNRLGSAAIEFALVLPLLVVLTASTLEAGWIMVQTIMLDRALDQTVRELRVGTFANPTQQTMREQVCARAVVLNDCENTMALELFEITPAGAGYPTDSSRCVNRDSPIAPVLRFTPGGRSTIMFVRACFVVSPLTPGLGLGLALPKDASGAMRILAKSAFVNEPI</sequence>
<organism evidence="3 4">
    <name type="scientific">Devosia sediminis</name>
    <dbReference type="NCBI Taxonomy" id="2798801"/>
    <lineage>
        <taxon>Bacteria</taxon>
        <taxon>Pseudomonadati</taxon>
        <taxon>Pseudomonadota</taxon>
        <taxon>Alphaproteobacteria</taxon>
        <taxon>Hyphomicrobiales</taxon>
        <taxon>Devosiaceae</taxon>
        <taxon>Devosia</taxon>
    </lineage>
</organism>
<protein>
    <submittedName>
        <fullName evidence="3">Pilus assembly protein</fullName>
    </submittedName>
</protein>
<evidence type="ECO:0000313" key="4">
    <source>
        <dbReference type="Proteomes" id="UP000602124"/>
    </source>
</evidence>
<dbReference type="InterPro" id="IPR012495">
    <property type="entry name" value="TadE-like_dom"/>
</dbReference>
<feature type="domain" description="TadE-like" evidence="2">
    <location>
        <begin position="17"/>
        <end position="59"/>
    </location>
</feature>
<keyword evidence="1" id="KW-1133">Transmembrane helix</keyword>
<gene>
    <name evidence="3" type="ORF">JEQ47_18565</name>
</gene>
<dbReference type="Proteomes" id="UP000602124">
    <property type="component" value="Unassembled WGS sequence"/>
</dbReference>
<keyword evidence="1" id="KW-0472">Membrane</keyword>
<feature type="transmembrane region" description="Helical" evidence="1">
    <location>
        <begin position="20"/>
        <end position="45"/>
    </location>
</feature>
<evidence type="ECO:0000256" key="1">
    <source>
        <dbReference type="SAM" id="Phobius"/>
    </source>
</evidence>
<comment type="caution">
    <text evidence="3">The sequence shown here is derived from an EMBL/GenBank/DDBJ whole genome shotgun (WGS) entry which is preliminary data.</text>
</comment>
<keyword evidence="1" id="KW-0812">Transmembrane</keyword>
<keyword evidence="4" id="KW-1185">Reference proteome</keyword>
<dbReference type="EMBL" id="JAEKMH010000005">
    <property type="protein sequence ID" value="MBJ3786735.1"/>
    <property type="molecule type" value="Genomic_DNA"/>
</dbReference>
<dbReference type="Pfam" id="PF07811">
    <property type="entry name" value="TadE"/>
    <property type="match status" value="1"/>
</dbReference>
<evidence type="ECO:0000259" key="2">
    <source>
        <dbReference type="Pfam" id="PF07811"/>
    </source>
</evidence>
<name>A0A934MN01_9HYPH</name>